<keyword evidence="3" id="KW-1185">Reference proteome</keyword>
<name>A0A1I3LTG6_9BACL</name>
<proteinExistence type="predicted"/>
<dbReference type="AlphaFoldDB" id="A0A1I3LTG6"/>
<sequence>MIIKKRDEEDMANSFPKHLPKDAHPENKLLFHTLKQYLPPDYLVFYQQTLFGYQPEFTIIGPDLGLIVLEVEHLSHLSTWYPPYSLMHPNTVIITPALLRARNYACQISHSLQQKIQHTQGSSSFSFPYGYGIVFTQLYQENLKQKGLASLLHCPYVLTRDDIDPCSRSFSSEALLQCLKKLIANPCPISVSLLSYIMKTALLQVNTKDPLMN</sequence>
<dbReference type="Proteomes" id="UP000199545">
    <property type="component" value="Unassembled WGS sequence"/>
</dbReference>
<accession>A0A1I3LTG6</accession>
<feature type="region of interest" description="Disordered" evidence="1">
    <location>
        <begin position="1"/>
        <end position="20"/>
    </location>
</feature>
<dbReference type="STRING" id="46223.SAMN05421852_102316"/>
<gene>
    <name evidence="2" type="ORF">SAMN05421852_102316</name>
</gene>
<organism evidence="2 3">
    <name type="scientific">Thermoflavimicrobium dichotomicum</name>
    <dbReference type="NCBI Taxonomy" id="46223"/>
    <lineage>
        <taxon>Bacteria</taxon>
        <taxon>Bacillati</taxon>
        <taxon>Bacillota</taxon>
        <taxon>Bacilli</taxon>
        <taxon>Bacillales</taxon>
        <taxon>Thermoactinomycetaceae</taxon>
        <taxon>Thermoflavimicrobium</taxon>
    </lineage>
</organism>
<evidence type="ECO:0000313" key="2">
    <source>
        <dbReference type="EMBL" id="SFI88031.1"/>
    </source>
</evidence>
<reference evidence="2 3" key="1">
    <citation type="submission" date="2016-10" db="EMBL/GenBank/DDBJ databases">
        <authorList>
            <person name="de Groot N.N."/>
        </authorList>
    </citation>
    <scope>NUCLEOTIDE SEQUENCE [LARGE SCALE GENOMIC DNA]</scope>
    <source>
        <strain evidence="2 3">DSM 44778</strain>
    </source>
</reference>
<protein>
    <submittedName>
        <fullName evidence="2">Uncharacterized protein</fullName>
    </submittedName>
</protein>
<dbReference type="EMBL" id="FORR01000002">
    <property type="protein sequence ID" value="SFI88031.1"/>
    <property type="molecule type" value="Genomic_DNA"/>
</dbReference>
<evidence type="ECO:0000256" key="1">
    <source>
        <dbReference type="SAM" id="MobiDB-lite"/>
    </source>
</evidence>
<evidence type="ECO:0000313" key="3">
    <source>
        <dbReference type="Proteomes" id="UP000199545"/>
    </source>
</evidence>